<feature type="region of interest" description="Disordered" evidence="1">
    <location>
        <begin position="99"/>
        <end position="119"/>
    </location>
</feature>
<feature type="domain" description="DUF3295" evidence="2">
    <location>
        <begin position="96"/>
        <end position="297"/>
    </location>
</feature>
<accession>A0A2K0UG65</accession>
<evidence type="ECO:0000313" key="3">
    <source>
        <dbReference type="EMBL" id="PNP56781.1"/>
    </source>
</evidence>
<dbReference type="OrthoDB" id="4574581at2759"/>
<dbReference type="PANTHER" id="PTHR28014">
    <property type="entry name" value="NEGATIVE REGULATOR OF RAS-CAMP PATHWAY"/>
    <property type="match status" value="1"/>
</dbReference>
<sequence length="319" mass="35122">MEISSDVVDSDDTFSSSRDEDLPPLSILNDDTSVEPDPLISPTIASSEDNNIRRSNDGGLQQVVPPESEDLGKWGDVSRQGEVMAELEVPVLEVLTADTRDTNEETAMGSDDDTTDESTVDNDVLSDQGILIQGNHQRNVDGMLFQRANSVRSSTPRGSLITLMMEQNKRLQSPGDRTSQSTLAIPQLHIASNNLSIQGSPKDSDEAPFATEGSRNTTPTLAQGIPIVGNASDMQDGAALSPRTTRRNMLGTELTESLRRHLLWERQQRSTNVVLKDSNTSDQVIEDKSRRDPDQLTQDLSPLDIQDDFSFSNDDWTYF</sequence>
<feature type="region of interest" description="Disordered" evidence="1">
    <location>
        <begin position="192"/>
        <end position="236"/>
    </location>
</feature>
<dbReference type="Pfam" id="PF11702">
    <property type="entry name" value="DUF3295"/>
    <property type="match status" value="1"/>
</dbReference>
<reference evidence="3 4" key="1">
    <citation type="submission" date="2017-02" db="EMBL/GenBank/DDBJ databases">
        <title>Genomes of Trichoderma spp. with biocontrol activity.</title>
        <authorList>
            <person name="Gardiner D."/>
            <person name="Kazan K."/>
            <person name="Vos C."/>
            <person name="Harvey P."/>
        </authorList>
    </citation>
    <scope>NUCLEOTIDE SEQUENCE [LARGE SCALE GENOMIC DNA]</scope>
    <source>
        <strain evidence="3 4">Tr1</strain>
    </source>
</reference>
<feature type="region of interest" description="Disordered" evidence="1">
    <location>
        <begin position="1"/>
        <end position="74"/>
    </location>
</feature>
<dbReference type="Proteomes" id="UP000236290">
    <property type="component" value="Unassembled WGS sequence"/>
</dbReference>
<gene>
    <name evidence="3" type="ORF">THARTR1_03477</name>
</gene>
<evidence type="ECO:0000259" key="2">
    <source>
        <dbReference type="Pfam" id="PF11702"/>
    </source>
</evidence>
<dbReference type="InterPro" id="IPR053043">
    <property type="entry name" value="Ras-cAMP_regulatory"/>
</dbReference>
<name>A0A2K0UG65_TRIHA</name>
<dbReference type="PANTHER" id="PTHR28014:SF1">
    <property type="entry name" value="NEGATIVE REGULATOR OF RAS-CAMP PATHWAY"/>
    <property type="match status" value="1"/>
</dbReference>
<protein>
    <recommendedName>
        <fullName evidence="2">DUF3295 domain-containing protein</fullName>
    </recommendedName>
</protein>
<feature type="compositionally biased region" description="Polar residues" evidence="1">
    <location>
        <begin position="192"/>
        <end position="201"/>
    </location>
</feature>
<feature type="compositionally biased region" description="Basic and acidic residues" evidence="1">
    <location>
        <begin position="285"/>
        <end position="294"/>
    </location>
</feature>
<evidence type="ECO:0000313" key="4">
    <source>
        <dbReference type="Proteomes" id="UP000236290"/>
    </source>
</evidence>
<dbReference type="GO" id="GO:0006808">
    <property type="term" value="P:regulation of nitrogen utilization"/>
    <property type="evidence" value="ECO:0007669"/>
    <property type="project" value="TreeGrafter"/>
</dbReference>
<dbReference type="GO" id="GO:0031930">
    <property type="term" value="P:mitochondria-nucleus signaling pathway"/>
    <property type="evidence" value="ECO:0007669"/>
    <property type="project" value="TreeGrafter"/>
</dbReference>
<dbReference type="EMBL" id="MTYI01000044">
    <property type="protein sequence ID" value="PNP56781.1"/>
    <property type="molecule type" value="Genomic_DNA"/>
</dbReference>
<organism evidence="3 4">
    <name type="scientific">Trichoderma harzianum</name>
    <name type="common">Hypocrea lixii</name>
    <dbReference type="NCBI Taxonomy" id="5544"/>
    <lineage>
        <taxon>Eukaryota</taxon>
        <taxon>Fungi</taxon>
        <taxon>Dikarya</taxon>
        <taxon>Ascomycota</taxon>
        <taxon>Pezizomycotina</taxon>
        <taxon>Sordariomycetes</taxon>
        <taxon>Hypocreomycetidae</taxon>
        <taxon>Hypocreales</taxon>
        <taxon>Hypocreaceae</taxon>
        <taxon>Trichoderma</taxon>
    </lineage>
</organism>
<comment type="caution">
    <text evidence="3">The sequence shown here is derived from an EMBL/GenBank/DDBJ whole genome shotgun (WGS) entry which is preliminary data.</text>
</comment>
<proteinExistence type="predicted"/>
<dbReference type="GO" id="GO:0005737">
    <property type="term" value="C:cytoplasm"/>
    <property type="evidence" value="ECO:0007669"/>
    <property type="project" value="TreeGrafter"/>
</dbReference>
<evidence type="ECO:0000256" key="1">
    <source>
        <dbReference type="SAM" id="MobiDB-lite"/>
    </source>
</evidence>
<dbReference type="GO" id="GO:0000122">
    <property type="term" value="P:negative regulation of transcription by RNA polymerase II"/>
    <property type="evidence" value="ECO:0007669"/>
    <property type="project" value="TreeGrafter"/>
</dbReference>
<dbReference type="AlphaFoldDB" id="A0A2K0UG65"/>
<feature type="compositionally biased region" description="Acidic residues" evidence="1">
    <location>
        <begin position="110"/>
        <end position="119"/>
    </location>
</feature>
<feature type="compositionally biased region" description="Polar residues" evidence="1">
    <location>
        <begin position="274"/>
        <end position="283"/>
    </location>
</feature>
<dbReference type="InterPro" id="IPR021711">
    <property type="entry name" value="DUF3295"/>
</dbReference>
<feature type="region of interest" description="Disordered" evidence="1">
    <location>
        <begin position="274"/>
        <end position="300"/>
    </location>
</feature>